<dbReference type="Pfam" id="PF01554">
    <property type="entry name" value="MatE"/>
    <property type="match status" value="2"/>
</dbReference>
<gene>
    <name evidence="7" type="ORF">SAMN05216354_0772</name>
</gene>
<feature type="transmembrane region" description="Helical" evidence="6">
    <location>
        <begin position="309"/>
        <end position="327"/>
    </location>
</feature>
<dbReference type="NCBIfam" id="TIGR00797">
    <property type="entry name" value="matE"/>
    <property type="match status" value="1"/>
</dbReference>
<evidence type="ECO:0000256" key="1">
    <source>
        <dbReference type="ARBA" id="ARBA00004141"/>
    </source>
</evidence>
<feature type="transmembrane region" description="Helical" evidence="6">
    <location>
        <begin position="12"/>
        <end position="33"/>
    </location>
</feature>
<dbReference type="PANTHER" id="PTHR42893">
    <property type="entry name" value="PROTEIN DETOXIFICATION 44, CHLOROPLASTIC-RELATED"/>
    <property type="match status" value="1"/>
</dbReference>
<keyword evidence="5 6" id="KW-0472">Membrane</keyword>
<evidence type="ECO:0000256" key="6">
    <source>
        <dbReference type="SAM" id="Phobius"/>
    </source>
</evidence>
<feature type="transmembrane region" description="Helical" evidence="6">
    <location>
        <begin position="82"/>
        <end position="103"/>
    </location>
</feature>
<organism evidence="7 8">
    <name type="scientific">Xylanibacter ruminicola</name>
    <name type="common">Prevotella ruminicola</name>
    <dbReference type="NCBI Taxonomy" id="839"/>
    <lineage>
        <taxon>Bacteria</taxon>
        <taxon>Pseudomonadati</taxon>
        <taxon>Bacteroidota</taxon>
        <taxon>Bacteroidia</taxon>
        <taxon>Bacteroidales</taxon>
        <taxon>Prevotellaceae</taxon>
        <taxon>Xylanibacter</taxon>
    </lineage>
</organism>
<feature type="transmembrane region" description="Helical" evidence="6">
    <location>
        <begin position="236"/>
        <end position="255"/>
    </location>
</feature>
<evidence type="ECO:0000313" key="8">
    <source>
        <dbReference type="Proteomes" id="UP000236735"/>
    </source>
</evidence>
<dbReference type="AlphaFoldDB" id="A0A1H5T0Q4"/>
<keyword evidence="4 6" id="KW-1133">Transmembrane helix</keyword>
<dbReference type="GO" id="GO:0015297">
    <property type="term" value="F:antiporter activity"/>
    <property type="evidence" value="ECO:0007669"/>
    <property type="project" value="InterPro"/>
</dbReference>
<dbReference type="Proteomes" id="UP000236735">
    <property type="component" value="Unassembled WGS sequence"/>
</dbReference>
<accession>A0A1H5T0Q4</accession>
<dbReference type="InterPro" id="IPR002528">
    <property type="entry name" value="MATE_fam"/>
</dbReference>
<evidence type="ECO:0000256" key="4">
    <source>
        <dbReference type="ARBA" id="ARBA00022989"/>
    </source>
</evidence>
<protein>
    <submittedName>
        <fullName evidence="7">Multidrug resistance protein, MATE family</fullName>
    </submittedName>
</protein>
<evidence type="ECO:0000256" key="5">
    <source>
        <dbReference type="ARBA" id="ARBA00023136"/>
    </source>
</evidence>
<dbReference type="GO" id="GO:0005886">
    <property type="term" value="C:plasma membrane"/>
    <property type="evidence" value="ECO:0007669"/>
    <property type="project" value="TreeGrafter"/>
</dbReference>
<name>A0A1H5T0Q4_XYLRU</name>
<feature type="transmembrane region" description="Helical" evidence="6">
    <location>
        <begin position="39"/>
        <end position="62"/>
    </location>
</feature>
<comment type="subcellular location">
    <subcellularLocation>
        <location evidence="1">Membrane</location>
        <topology evidence="1">Multi-pass membrane protein</topology>
    </subcellularLocation>
</comment>
<dbReference type="RefSeq" id="WP_103915208.1">
    <property type="nucleotide sequence ID" value="NZ_FNUV01000002.1"/>
</dbReference>
<evidence type="ECO:0000256" key="3">
    <source>
        <dbReference type="ARBA" id="ARBA00022692"/>
    </source>
</evidence>
<evidence type="ECO:0000256" key="2">
    <source>
        <dbReference type="ARBA" id="ARBA00010199"/>
    </source>
</evidence>
<proteinExistence type="inferred from homology"/>
<dbReference type="EMBL" id="FNUV01000002">
    <property type="protein sequence ID" value="SEF55681.1"/>
    <property type="molecule type" value="Genomic_DNA"/>
</dbReference>
<dbReference type="CDD" id="cd13136">
    <property type="entry name" value="MATE_DinF_like"/>
    <property type="match status" value="1"/>
</dbReference>
<feature type="transmembrane region" description="Helical" evidence="6">
    <location>
        <begin position="131"/>
        <end position="151"/>
    </location>
</feature>
<feature type="transmembrane region" description="Helical" evidence="6">
    <location>
        <begin position="193"/>
        <end position="211"/>
    </location>
</feature>
<feature type="transmembrane region" description="Helical" evidence="6">
    <location>
        <begin position="267"/>
        <end position="289"/>
    </location>
</feature>
<keyword evidence="3 6" id="KW-0812">Transmembrane</keyword>
<feature type="transmembrane region" description="Helical" evidence="6">
    <location>
        <begin position="163"/>
        <end position="181"/>
    </location>
</feature>
<dbReference type="PANTHER" id="PTHR42893:SF46">
    <property type="entry name" value="PROTEIN DETOXIFICATION 44, CHLOROPLASTIC"/>
    <property type="match status" value="1"/>
</dbReference>
<sequence length="432" mass="48105">MNKRDHQILQIAIPSIVSNITVPLLGMIDVAIVGHMGSAVYIGAVAVGSMIFNLVYWLFGFLRMGSSGLTSQALGRRDMAEVVRLLVSSVAIALGIALLFIVLQTPMKWLMFWFIGPTADVAPFASTYFDIVIWGAPAMLGLYSLSGWFIGMQNTRIPMFISIMQNIVNILASLTLVYGFGLKIEGVAMGTVIAQYAGFIVAVVLLMRYYGRLSRYFQRKRLFRHIGVFFKVNRDIFLRTLCLVAVNLFFTSAGARSGAVILSVNTVLMQLYLFFSYFMDGFAYAGEALGGKTFGARNTIALRETLQRLWMWASIVTGVYTLVYIFGGEWLVRLLTDEPQVREAAHAFIWWAWLIPAAGVMAFIWDGVFVGITATRGMLVSSFVAALLFFSTYYVLCGFIGNHALWLAQVVYLVTRGVVQTVWFRRLGILSL</sequence>
<evidence type="ECO:0000313" key="7">
    <source>
        <dbReference type="EMBL" id="SEF55681.1"/>
    </source>
</evidence>
<dbReference type="InterPro" id="IPR044644">
    <property type="entry name" value="DinF-like"/>
</dbReference>
<dbReference type="GO" id="GO:0042910">
    <property type="term" value="F:xenobiotic transmembrane transporter activity"/>
    <property type="evidence" value="ECO:0007669"/>
    <property type="project" value="InterPro"/>
</dbReference>
<feature type="transmembrane region" description="Helical" evidence="6">
    <location>
        <begin position="347"/>
        <end position="365"/>
    </location>
</feature>
<comment type="similarity">
    <text evidence="2">Belongs to the multi antimicrobial extrusion (MATE) (TC 2.A.66.1) family.</text>
</comment>
<reference evidence="7 8" key="1">
    <citation type="submission" date="2016-10" db="EMBL/GenBank/DDBJ databases">
        <authorList>
            <person name="de Groot N.N."/>
        </authorList>
    </citation>
    <scope>NUCLEOTIDE SEQUENCE [LARGE SCALE GENOMIC DNA]</scope>
    <source>
        <strain evidence="7 8">AR32</strain>
    </source>
</reference>
<feature type="transmembrane region" description="Helical" evidence="6">
    <location>
        <begin position="377"/>
        <end position="401"/>
    </location>
</feature>